<evidence type="ECO:0000313" key="2">
    <source>
        <dbReference type="EMBL" id="MFL0197648.1"/>
    </source>
</evidence>
<feature type="domain" description="Metallo-beta-lactamase" evidence="1">
    <location>
        <begin position="21"/>
        <end position="89"/>
    </location>
</feature>
<evidence type="ECO:0000259" key="1">
    <source>
        <dbReference type="Pfam" id="PF00753"/>
    </source>
</evidence>
<protein>
    <submittedName>
        <fullName evidence="2">MBL fold metallo-hydrolase</fullName>
    </submittedName>
</protein>
<dbReference type="InterPro" id="IPR052926">
    <property type="entry name" value="Metallo-beta-lactamase_dom"/>
</dbReference>
<dbReference type="Proteomes" id="UP001623660">
    <property type="component" value="Unassembled WGS sequence"/>
</dbReference>
<dbReference type="PANTHER" id="PTHR13754:SF13">
    <property type="entry name" value="METALLO-BETA-LACTAMASE SUPERFAMILY PROTEIN (AFU_ORTHOLOGUE AFUA_3G07630)"/>
    <property type="match status" value="1"/>
</dbReference>
<dbReference type="Gene3D" id="3.60.15.10">
    <property type="entry name" value="Ribonuclease Z/Hydroxyacylglutathione hydrolase-like"/>
    <property type="match status" value="1"/>
</dbReference>
<comment type="caution">
    <text evidence="2">The sequence shown here is derived from an EMBL/GenBank/DDBJ whole genome shotgun (WGS) entry which is preliminary data.</text>
</comment>
<dbReference type="InterPro" id="IPR041712">
    <property type="entry name" value="DHPS-like_MBL-fold"/>
</dbReference>
<name>A0ABW8SR67_9CLOT</name>
<accession>A0ABW8SR67</accession>
<dbReference type="InterPro" id="IPR036866">
    <property type="entry name" value="RibonucZ/Hydroxyglut_hydro"/>
</dbReference>
<gene>
    <name evidence="2" type="ORF">ACJDU8_19060</name>
</gene>
<evidence type="ECO:0000313" key="3">
    <source>
        <dbReference type="Proteomes" id="UP001623660"/>
    </source>
</evidence>
<dbReference type="PANTHER" id="PTHR13754">
    <property type="entry name" value="METALLO-BETA-LACTAMASE SUPERFAMILY PROTEIN"/>
    <property type="match status" value="1"/>
</dbReference>
<dbReference type="Pfam" id="PF00753">
    <property type="entry name" value="Lactamase_B"/>
    <property type="match status" value="1"/>
</dbReference>
<keyword evidence="3" id="KW-1185">Reference proteome</keyword>
<dbReference type="SUPFAM" id="SSF56281">
    <property type="entry name" value="Metallo-hydrolase/oxidoreductase"/>
    <property type="match status" value="1"/>
</dbReference>
<organism evidence="2 3">
    <name type="scientific">Candidatus Clostridium eludens</name>
    <dbReference type="NCBI Taxonomy" id="3381663"/>
    <lineage>
        <taxon>Bacteria</taxon>
        <taxon>Bacillati</taxon>
        <taxon>Bacillota</taxon>
        <taxon>Clostridia</taxon>
        <taxon>Eubacteriales</taxon>
        <taxon>Clostridiaceae</taxon>
        <taxon>Clostridium</taxon>
    </lineage>
</organism>
<dbReference type="CDD" id="cd07713">
    <property type="entry name" value="DHPS-like_MBL-fold"/>
    <property type="match status" value="1"/>
</dbReference>
<proteinExistence type="predicted"/>
<dbReference type="EMBL" id="JBJHZX010000034">
    <property type="protein sequence ID" value="MFL0197648.1"/>
    <property type="molecule type" value="Genomic_DNA"/>
</dbReference>
<reference evidence="2 3" key="1">
    <citation type="submission" date="2024-11" db="EMBL/GenBank/DDBJ databases">
        <authorList>
            <person name="Heng Y.C."/>
            <person name="Lim A.C.H."/>
            <person name="Lee J.K.Y."/>
            <person name="Kittelmann S."/>
        </authorList>
    </citation>
    <scope>NUCLEOTIDE SEQUENCE [LARGE SCALE GENOMIC DNA]</scope>
    <source>
        <strain evidence="2 3">WILCCON 0269</strain>
    </source>
</reference>
<sequence>MKIITLIENSLGDNKNLICEHGLSFFIQSSKFNILFDTGQSGNFIKNAENLGIDLNKTNYIVISHAHYDHGNGLKSFSESFTIRPKLLLSQYFFSNGKKYYHTKKNNSETFKNSQSIKDMEGFNYIGVNFDEEFLKQSSFKVDYITLDQTEIVEGVYIFTNFKSYYNFEKLNPSMKIKSGESFEIDTFKDEICIGIDTSKGLLILLGCSHPGVLNIIKSIKIKSGKNIFGVIGGTHLMEASMDRIEKTIVELKKMNIKIIGASHCTGNIAISQLKIFCENFFVNSTGSSIVR</sequence>
<dbReference type="InterPro" id="IPR001279">
    <property type="entry name" value="Metallo-B-lactamas"/>
</dbReference>
<dbReference type="RefSeq" id="WP_406793751.1">
    <property type="nucleotide sequence ID" value="NZ_JBJHZX010000034.1"/>
</dbReference>